<gene>
    <name evidence="2" type="ORF">OIE73_36820</name>
</gene>
<keyword evidence="3" id="KW-1185">Reference proteome</keyword>
<feature type="region of interest" description="Disordered" evidence="1">
    <location>
        <begin position="1"/>
        <end position="62"/>
    </location>
</feature>
<evidence type="ECO:0000313" key="2">
    <source>
        <dbReference type="EMBL" id="WSD10717.1"/>
    </source>
</evidence>
<feature type="compositionally biased region" description="Basic residues" evidence="1">
    <location>
        <begin position="12"/>
        <end position="23"/>
    </location>
</feature>
<sequence length="73" mass="8102">MLNIEQISRVARSARRGGRRPSRKTLPSGGAERPRRHRVRRTAGEDKTHVVHTGGTATDDFAHDLPLLVKHAS</sequence>
<name>A0ABZ1GX13_9ACTN</name>
<organism evidence="2 3">
    <name type="scientific">Streptomyces hirsutus</name>
    <dbReference type="NCBI Taxonomy" id="35620"/>
    <lineage>
        <taxon>Bacteria</taxon>
        <taxon>Bacillati</taxon>
        <taxon>Actinomycetota</taxon>
        <taxon>Actinomycetes</taxon>
        <taxon>Kitasatosporales</taxon>
        <taxon>Streptomycetaceae</taxon>
        <taxon>Streptomyces</taxon>
    </lineage>
</organism>
<protein>
    <submittedName>
        <fullName evidence="2">Uncharacterized protein</fullName>
    </submittedName>
</protein>
<dbReference type="RefSeq" id="WP_326756414.1">
    <property type="nucleotide sequence ID" value="NZ_CP109134.1"/>
</dbReference>
<reference evidence="2 3" key="1">
    <citation type="submission" date="2022-10" db="EMBL/GenBank/DDBJ databases">
        <title>The complete genomes of actinobacterial strains from the NBC collection.</title>
        <authorList>
            <person name="Joergensen T.S."/>
            <person name="Alvarez Arevalo M."/>
            <person name="Sterndorff E.B."/>
            <person name="Faurdal D."/>
            <person name="Vuksanovic O."/>
            <person name="Mourched A.-S."/>
            <person name="Charusanti P."/>
            <person name="Shaw S."/>
            <person name="Blin K."/>
            <person name="Weber T."/>
        </authorList>
    </citation>
    <scope>NUCLEOTIDE SEQUENCE [LARGE SCALE GENOMIC DNA]</scope>
    <source>
        <strain evidence="2 3">NBC 01753</strain>
    </source>
</reference>
<evidence type="ECO:0000256" key="1">
    <source>
        <dbReference type="SAM" id="MobiDB-lite"/>
    </source>
</evidence>
<dbReference type="Proteomes" id="UP001335325">
    <property type="component" value="Chromosome"/>
</dbReference>
<evidence type="ECO:0000313" key="3">
    <source>
        <dbReference type="Proteomes" id="UP001335325"/>
    </source>
</evidence>
<accession>A0ABZ1GX13</accession>
<dbReference type="EMBL" id="CP109134">
    <property type="protein sequence ID" value="WSD10717.1"/>
    <property type="molecule type" value="Genomic_DNA"/>
</dbReference>
<proteinExistence type="predicted"/>
<dbReference type="GeneID" id="91548259"/>